<dbReference type="PRINTS" id="PR00131">
    <property type="entry name" value="GLHYDRLASE1"/>
</dbReference>
<evidence type="ECO:0000256" key="1">
    <source>
        <dbReference type="ARBA" id="ARBA00010838"/>
    </source>
</evidence>
<dbReference type="PANTHER" id="PTHR10353">
    <property type="entry name" value="GLYCOSYL HYDROLASE"/>
    <property type="match status" value="1"/>
</dbReference>
<evidence type="ECO:0000256" key="2">
    <source>
        <dbReference type="ARBA" id="ARBA00022801"/>
    </source>
</evidence>
<dbReference type="GO" id="GO:0005829">
    <property type="term" value="C:cytosol"/>
    <property type="evidence" value="ECO:0007669"/>
    <property type="project" value="TreeGrafter"/>
</dbReference>
<reference evidence="7 8" key="1">
    <citation type="submission" date="2022-03" db="EMBL/GenBank/DDBJ databases">
        <title>Novel taxa within the pig intestine.</title>
        <authorList>
            <person name="Wylensek D."/>
            <person name="Bishof K."/>
            <person name="Afrizal A."/>
            <person name="Clavel T."/>
        </authorList>
    </citation>
    <scope>NUCLEOTIDE SEQUENCE [LARGE SCALE GENOMIC DNA]</scope>
    <source>
        <strain evidence="7 8">CLA-KB-P133</strain>
    </source>
</reference>
<dbReference type="SUPFAM" id="SSF51445">
    <property type="entry name" value="(Trans)glycosidases"/>
    <property type="match status" value="1"/>
</dbReference>
<dbReference type="PROSITE" id="PS00572">
    <property type="entry name" value="GLYCOSYL_HYDROL_F1_1"/>
    <property type="match status" value="1"/>
</dbReference>
<gene>
    <name evidence="7" type="ORF">MOZ60_09105</name>
</gene>
<accession>A0AB35U5N6</accession>
<dbReference type="Proteomes" id="UP001286174">
    <property type="component" value="Unassembled WGS sequence"/>
</dbReference>
<keyword evidence="8" id="KW-1185">Reference proteome</keyword>
<dbReference type="GO" id="GO:0008422">
    <property type="term" value="F:beta-glucosidase activity"/>
    <property type="evidence" value="ECO:0007669"/>
    <property type="project" value="TreeGrafter"/>
</dbReference>
<evidence type="ECO:0000313" key="7">
    <source>
        <dbReference type="EMBL" id="MDX8420250.1"/>
    </source>
</evidence>
<dbReference type="InterPro" id="IPR018120">
    <property type="entry name" value="Glyco_hydro_1_AS"/>
</dbReference>
<dbReference type="PANTHER" id="PTHR10353:SF296">
    <property type="entry name" value="6-PHOSPHO-BETA-GLUCOSIDASE"/>
    <property type="match status" value="1"/>
</dbReference>
<dbReference type="PROSITE" id="PS00653">
    <property type="entry name" value="GLYCOSYL_HYDROL_F1_2"/>
    <property type="match status" value="1"/>
</dbReference>
<keyword evidence="3 6" id="KW-0326">Glycosidase</keyword>
<evidence type="ECO:0000256" key="6">
    <source>
        <dbReference type="RuleBase" id="RU004468"/>
    </source>
</evidence>
<feature type="active site" description="Nucleophile" evidence="4">
    <location>
        <position position="379"/>
    </location>
</feature>
<dbReference type="Pfam" id="PF00232">
    <property type="entry name" value="Glyco_hydro_1"/>
    <property type="match status" value="1"/>
</dbReference>
<name>A0AB35U5N6_9FIRM</name>
<protein>
    <submittedName>
        <fullName evidence="7">Glycoside hydrolase family 1 protein</fullName>
    </submittedName>
</protein>
<dbReference type="EMBL" id="JALBUR010000028">
    <property type="protein sequence ID" value="MDX8420250.1"/>
    <property type="molecule type" value="Genomic_DNA"/>
</dbReference>
<dbReference type="AlphaFoldDB" id="A0AB35U5N6"/>
<evidence type="ECO:0000313" key="8">
    <source>
        <dbReference type="Proteomes" id="UP001286174"/>
    </source>
</evidence>
<keyword evidence="2 6" id="KW-0378">Hydrolase</keyword>
<dbReference type="RefSeq" id="WP_370596434.1">
    <property type="nucleotide sequence ID" value="NZ_JALBUR010000028.1"/>
</dbReference>
<evidence type="ECO:0000256" key="3">
    <source>
        <dbReference type="ARBA" id="ARBA00023295"/>
    </source>
</evidence>
<dbReference type="InterPro" id="IPR033132">
    <property type="entry name" value="GH_1_N_CS"/>
</dbReference>
<dbReference type="InterPro" id="IPR017853">
    <property type="entry name" value="GH"/>
</dbReference>
<evidence type="ECO:0000256" key="4">
    <source>
        <dbReference type="PROSITE-ProRule" id="PRU10055"/>
    </source>
</evidence>
<comment type="similarity">
    <text evidence="1 5">Belongs to the glycosyl hydrolase 1 family.</text>
</comment>
<evidence type="ECO:0000256" key="5">
    <source>
        <dbReference type="RuleBase" id="RU003690"/>
    </source>
</evidence>
<proteinExistence type="inferred from homology"/>
<sequence>MPFPKDFLWGGATAANQFEGAWKEDGKGENVPDHIRGGTVSTPRLWDKEIHPDVYYPSHESVDFYHHYKEDIALYGEMGFKCFRLSVNWARIFPTGEEEKPNEKGLAFYHNVFAECRKYGIEPLVTISHYELPWALSEKYNGWVGREVIDCFVKYATTLFNEYKDEVKYWLTFNEINIGAGAMGRIMSLGMHGEDGKPMFKMSETPEEASDRFTALHNQFVASARAVKIGHQINPDFKIGLMIAGQMVYPYTCNPADVKEAQDRMNMNNWFCGDVQVRGHYPYYAKRYFKDHNIHVRMEPGDLEDIKEGTVDFYSFSYYMSSTATVDPEVQKKAGNMFTGVPNPYLKASDWGWQIDPEGLRIYLNEIYGRYEIPLFVVENGLGAVDERSADGKFHDTYRINYLRDHIKAMKEAVEDGVDLMGYTMWGCTDLVSASTGEMKKRYGFVYVDKDNDGNGDLHRERKDSFYWYKKVIASNGEDLD</sequence>
<dbReference type="InterPro" id="IPR001360">
    <property type="entry name" value="Glyco_hydro_1"/>
</dbReference>
<dbReference type="FunFam" id="3.20.20.80:FF:000004">
    <property type="entry name" value="Beta-glucosidase 6-phospho-beta-glucosidase"/>
    <property type="match status" value="1"/>
</dbReference>
<dbReference type="GO" id="GO:0016052">
    <property type="term" value="P:carbohydrate catabolic process"/>
    <property type="evidence" value="ECO:0007669"/>
    <property type="project" value="TreeGrafter"/>
</dbReference>
<dbReference type="Gene3D" id="3.20.20.80">
    <property type="entry name" value="Glycosidases"/>
    <property type="match status" value="1"/>
</dbReference>
<comment type="caution">
    <text evidence="7">The sequence shown here is derived from an EMBL/GenBank/DDBJ whole genome shotgun (WGS) entry which is preliminary data.</text>
</comment>
<organism evidence="7 8">
    <name type="scientific">Grylomicrobium aquisgranensis</name>
    <dbReference type="NCBI Taxonomy" id="2926318"/>
    <lineage>
        <taxon>Bacteria</taxon>
        <taxon>Bacillati</taxon>
        <taxon>Bacillota</taxon>
        <taxon>Erysipelotrichia</taxon>
        <taxon>Erysipelotrichales</taxon>
        <taxon>Erysipelotrichaceae</taxon>
        <taxon>Grylomicrobium</taxon>
    </lineage>
</organism>